<evidence type="ECO:0000313" key="1">
    <source>
        <dbReference type="EMBL" id="JAH25592.1"/>
    </source>
</evidence>
<name>A0A0E9R9W8_ANGAN</name>
<dbReference type="AlphaFoldDB" id="A0A0E9R9W8"/>
<reference evidence="1" key="2">
    <citation type="journal article" date="2015" name="Fish Shellfish Immunol.">
        <title>Early steps in the European eel (Anguilla anguilla)-Vibrio vulnificus interaction in the gills: Role of the RtxA13 toxin.</title>
        <authorList>
            <person name="Callol A."/>
            <person name="Pajuelo D."/>
            <person name="Ebbesson L."/>
            <person name="Teles M."/>
            <person name="MacKenzie S."/>
            <person name="Amaro C."/>
        </authorList>
    </citation>
    <scope>NUCLEOTIDE SEQUENCE</scope>
</reference>
<sequence length="28" mass="3266">MLLFHRGMQFTITCSTLLKSCCFTKRQA</sequence>
<reference evidence="1" key="1">
    <citation type="submission" date="2014-11" db="EMBL/GenBank/DDBJ databases">
        <authorList>
            <person name="Amaro Gonzalez C."/>
        </authorList>
    </citation>
    <scope>NUCLEOTIDE SEQUENCE</scope>
</reference>
<accession>A0A0E9R9W8</accession>
<dbReference type="EMBL" id="GBXM01082985">
    <property type="protein sequence ID" value="JAH25592.1"/>
    <property type="molecule type" value="Transcribed_RNA"/>
</dbReference>
<protein>
    <submittedName>
        <fullName evidence="1">Uncharacterized protein</fullName>
    </submittedName>
</protein>
<organism evidence="1">
    <name type="scientific">Anguilla anguilla</name>
    <name type="common">European freshwater eel</name>
    <name type="synonym">Muraena anguilla</name>
    <dbReference type="NCBI Taxonomy" id="7936"/>
    <lineage>
        <taxon>Eukaryota</taxon>
        <taxon>Metazoa</taxon>
        <taxon>Chordata</taxon>
        <taxon>Craniata</taxon>
        <taxon>Vertebrata</taxon>
        <taxon>Euteleostomi</taxon>
        <taxon>Actinopterygii</taxon>
        <taxon>Neopterygii</taxon>
        <taxon>Teleostei</taxon>
        <taxon>Anguilliformes</taxon>
        <taxon>Anguillidae</taxon>
        <taxon>Anguilla</taxon>
    </lineage>
</organism>
<proteinExistence type="predicted"/>